<keyword evidence="10" id="KW-1133">Transmembrane helix</keyword>
<evidence type="ECO:0000256" key="3">
    <source>
        <dbReference type="ARBA" id="ARBA00012438"/>
    </source>
</evidence>
<keyword evidence="6 13" id="KW-0418">Kinase</keyword>
<dbReference type="Gene3D" id="3.30.565.10">
    <property type="entry name" value="Histidine kinase-like ATPase, C-terminal domain"/>
    <property type="match status" value="1"/>
</dbReference>
<dbReference type="Pfam" id="PF00672">
    <property type="entry name" value="HAMP"/>
    <property type="match status" value="1"/>
</dbReference>
<dbReference type="EC" id="2.7.13.3" evidence="3"/>
<reference evidence="13 14" key="1">
    <citation type="submission" date="2015-07" db="EMBL/GenBank/DDBJ databases">
        <authorList>
            <person name="Noorani M."/>
        </authorList>
    </citation>
    <scope>NUCLEOTIDE SEQUENCE [LARGE SCALE GENOMIC DNA]</scope>
    <source>
        <strain evidence="13 14">CECT 5088</strain>
    </source>
</reference>
<sequence length="535" mass="58605">MRIRTKILSSHAILAATVALICVVIIFTLRVADGNRRQLAASYEQLRNIDLIATEANHYVEQIAELIIIGPQGADMEHARAALRSHIATQRVLIAGEIDWLQDPEERDGEIAELALIDRIEALVDDLDEVYARLSSELAAGRRDVADALYRDEVEDRLDDELGALIAEVLAREQDEAEKSLAASARLSRQSIWLASGLVLVVATLGAVNVVMLNRTVLRPVTALAEAADAVGRGDLSHIVEPGSEDELGHLAQRFNRMTRQILDQRDALQSTNETLERQVAERTAELFARSEELETVNARLREIDTSRAQFFADISHELRTPLTILRGQAEIALRRRDATPEQVRETLEAVVRKAGQMGRLVEDMLFLARSEHGAVGVELEPVTLQEIVSETLLDSQTLARRKGIVLSPRQPLDPVIVQGDADRLRQALQITLDNAIKFGPENSTVRIALETSDGRAVIRVQDEGPGFAEAESERVFTRFYRGEANRGKTGRGSGLGLSIAKWIVERHSGAIGVDGSAETGATVTIDLPLAAGAA</sequence>
<dbReference type="EMBL" id="CXPG01000012">
    <property type="protein sequence ID" value="CTQ31889.1"/>
    <property type="molecule type" value="Genomic_DNA"/>
</dbReference>
<organism evidence="13 14">
    <name type="scientific">Jannaschia rubra</name>
    <dbReference type="NCBI Taxonomy" id="282197"/>
    <lineage>
        <taxon>Bacteria</taxon>
        <taxon>Pseudomonadati</taxon>
        <taxon>Pseudomonadota</taxon>
        <taxon>Alphaproteobacteria</taxon>
        <taxon>Rhodobacterales</taxon>
        <taxon>Roseobacteraceae</taxon>
        <taxon>Jannaschia</taxon>
    </lineage>
</organism>
<dbReference type="Proteomes" id="UP000048908">
    <property type="component" value="Unassembled WGS sequence"/>
</dbReference>
<dbReference type="SUPFAM" id="SSF158472">
    <property type="entry name" value="HAMP domain-like"/>
    <property type="match status" value="1"/>
</dbReference>
<keyword evidence="9" id="KW-0175">Coiled coil</keyword>
<evidence type="ECO:0000256" key="8">
    <source>
        <dbReference type="ARBA" id="ARBA00023136"/>
    </source>
</evidence>
<keyword evidence="7" id="KW-0902">Two-component regulatory system</keyword>
<dbReference type="GO" id="GO:0000155">
    <property type="term" value="F:phosphorelay sensor kinase activity"/>
    <property type="evidence" value="ECO:0007669"/>
    <property type="project" value="InterPro"/>
</dbReference>
<name>A0A0M6XLB4_9RHOB</name>
<feature type="domain" description="Histidine kinase" evidence="11">
    <location>
        <begin position="314"/>
        <end position="532"/>
    </location>
</feature>
<proteinExistence type="predicted"/>
<evidence type="ECO:0000259" key="11">
    <source>
        <dbReference type="PROSITE" id="PS50109"/>
    </source>
</evidence>
<feature type="transmembrane region" description="Helical" evidence="10">
    <location>
        <begin position="12"/>
        <end position="32"/>
    </location>
</feature>
<dbReference type="OrthoDB" id="9809766at2"/>
<dbReference type="Pfam" id="PF00512">
    <property type="entry name" value="HisKA"/>
    <property type="match status" value="1"/>
</dbReference>
<comment type="subcellular location">
    <subcellularLocation>
        <location evidence="2">Membrane</location>
    </subcellularLocation>
</comment>
<keyword evidence="14" id="KW-1185">Reference proteome</keyword>
<evidence type="ECO:0000256" key="9">
    <source>
        <dbReference type="SAM" id="Coils"/>
    </source>
</evidence>
<evidence type="ECO:0000256" key="5">
    <source>
        <dbReference type="ARBA" id="ARBA00022679"/>
    </source>
</evidence>
<dbReference type="PROSITE" id="PS50885">
    <property type="entry name" value="HAMP"/>
    <property type="match status" value="1"/>
</dbReference>
<dbReference type="InterPro" id="IPR005467">
    <property type="entry name" value="His_kinase_dom"/>
</dbReference>
<dbReference type="PROSITE" id="PS50109">
    <property type="entry name" value="HIS_KIN"/>
    <property type="match status" value="1"/>
</dbReference>
<dbReference type="FunFam" id="3.30.565.10:FF:000006">
    <property type="entry name" value="Sensor histidine kinase WalK"/>
    <property type="match status" value="1"/>
</dbReference>
<evidence type="ECO:0000256" key="4">
    <source>
        <dbReference type="ARBA" id="ARBA00022553"/>
    </source>
</evidence>
<evidence type="ECO:0000259" key="12">
    <source>
        <dbReference type="PROSITE" id="PS50885"/>
    </source>
</evidence>
<dbReference type="CDD" id="cd00082">
    <property type="entry name" value="HisKA"/>
    <property type="match status" value="1"/>
</dbReference>
<feature type="coiled-coil region" evidence="9">
    <location>
        <begin position="259"/>
        <end position="286"/>
    </location>
</feature>
<dbReference type="Gene3D" id="1.10.287.130">
    <property type="match status" value="1"/>
</dbReference>
<dbReference type="Pfam" id="PF02518">
    <property type="entry name" value="HATPase_c"/>
    <property type="match status" value="1"/>
</dbReference>
<dbReference type="SMART" id="SM00388">
    <property type="entry name" value="HisKA"/>
    <property type="match status" value="1"/>
</dbReference>
<dbReference type="InterPro" id="IPR003660">
    <property type="entry name" value="HAMP_dom"/>
</dbReference>
<dbReference type="InterPro" id="IPR003661">
    <property type="entry name" value="HisK_dim/P_dom"/>
</dbReference>
<dbReference type="SMART" id="SM00304">
    <property type="entry name" value="HAMP"/>
    <property type="match status" value="1"/>
</dbReference>
<keyword evidence="8 10" id="KW-0472">Membrane</keyword>
<dbReference type="InterPro" id="IPR003594">
    <property type="entry name" value="HATPase_dom"/>
</dbReference>
<dbReference type="SUPFAM" id="SSF47384">
    <property type="entry name" value="Homodimeric domain of signal transducing histidine kinase"/>
    <property type="match status" value="1"/>
</dbReference>
<gene>
    <name evidence="13" type="primary">baeS</name>
    <name evidence="13" type="ORF">JAN5088_00648</name>
</gene>
<dbReference type="AlphaFoldDB" id="A0A0M6XLB4"/>
<dbReference type="PRINTS" id="PR00344">
    <property type="entry name" value="BCTRLSENSOR"/>
</dbReference>
<evidence type="ECO:0000256" key="10">
    <source>
        <dbReference type="SAM" id="Phobius"/>
    </source>
</evidence>
<accession>A0A0M6XLB4</accession>
<dbReference type="PANTHER" id="PTHR43547:SF2">
    <property type="entry name" value="HYBRID SIGNAL TRANSDUCTION HISTIDINE KINASE C"/>
    <property type="match status" value="1"/>
</dbReference>
<dbReference type="PANTHER" id="PTHR43547">
    <property type="entry name" value="TWO-COMPONENT HISTIDINE KINASE"/>
    <property type="match status" value="1"/>
</dbReference>
<dbReference type="CDD" id="cd06225">
    <property type="entry name" value="HAMP"/>
    <property type="match status" value="1"/>
</dbReference>
<feature type="transmembrane region" description="Helical" evidence="10">
    <location>
        <begin position="192"/>
        <end position="213"/>
    </location>
</feature>
<evidence type="ECO:0000313" key="13">
    <source>
        <dbReference type="EMBL" id="CTQ31889.1"/>
    </source>
</evidence>
<evidence type="ECO:0000313" key="14">
    <source>
        <dbReference type="Proteomes" id="UP000048908"/>
    </source>
</evidence>
<dbReference type="Gene3D" id="6.10.340.10">
    <property type="match status" value="1"/>
</dbReference>
<dbReference type="STRING" id="282197.SAMN04488517_11528"/>
<keyword evidence="4" id="KW-0597">Phosphoprotein</keyword>
<dbReference type="InterPro" id="IPR004358">
    <property type="entry name" value="Sig_transdc_His_kin-like_C"/>
</dbReference>
<protein>
    <recommendedName>
        <fullName evidence="3">histidine kinase</fullName>
        <ecNumber evidence="3">2.7.13.3</ecNumber>
    </recommendedName>
</protein>
<keyword evidence="5 13" id="KW-0808">Transferase</keyword>
<evidence type="ECO:0000256" key="6">
    <source>
        <dbReference type="ARBA" id="ARBA00022777"/>
    </source>
</evidence>
<dbReference type="RefSeq" id="WP_055681364.1">
    <property type="nucleotide sequence ID" value="NZ_CXPG01000012.1"/>
</dbReference>
<dbReference type="InterPro" id="IPR036097">
    <property type="entry name" value="HisK_dim/P_sf"/>
</dbReference>
<dbReference type="CDD" id="cd00075">
    <property type="entry name" value="HATPase"/>
    <property type="match status" value="1"/>
</dbReference>
<keyword evidence="10" id="KW-0812">Transmembrane</keyword>
<evidence type="ECO:0000256" key="7">
    <source>
        <dbReference type="ARBA" id="ARBA00023012"/>
    </source>
</evidence>
<dbReference type="SUPFAM" id="SSF55874">
    <property type="entry name" value="ATPase domain of HSP90 chaperone/DNA topoisomerase II/histidine kinase"/>
    <property type="match status" value="1"/>
</dbReference>
<evidence type="ECO:0000256" key="1">
    <source>
        <dbReference type="ARBA" id="ARBA00000085"/>
    </source>
</evidence>
<dbReference type="SMART" id="SM00387">
    <property type="entry name" value="HATPase_c"/>
    <property type="match status" value="1"/>
</dbReference>
<dbReference type="InterPro" id="IPR036890">
    <property type="entry name" value="HATPase_C_sf"/>
</dbReference>
<dbReference type="GO" id="GO:0016020">
    <property type="term" value="C:membrane"/>
    <property type="evidence" value="ECO:0007669"/>
    <property type="project" value="UniProtKB-SubCell"/>
</dbReference>
<feature type="domain" description="HAMP" evidence="12">
    <location>
        <begin position="215"/>
        <end position="267"/>
    </location>
</feature>
<dbReference type="FunFam" id="1.10.287.130:FF:000001">
    <property type="entry name" value="Two-component sensor histidine kinase"/>
    <property type="match status" value="1"/>
</dbReference>
<evidence type="ECO:0000256" key="2">
    <source>
        <dbReference type="ARBA" id="ARBA00004370"/>
    </source>
</evidence>
<comment type="catalytic activity">
    <reaction evidence="1">
        <text>ATP + protein L-histidine = ADP + protein N-phospho-L-histidine.</text>
        <dbReference type="EC" id="2.7.13.3"/>
    </reaction>
</comment>